<name>A0ABV4PWV4_9PSED</name>
<dbReference type="RefSeq" id="WP_371911658.1">
    <property type="nucleotide sequence ID" value="NZ_JBGMSW010000009.1"/>
</dbReference>
<dbReference type="Proteomes" id="UP001569511">
    <property type="component" value="Unassembled WGS sequence"/>
</dbReference>
<evidence type="ECO:0000256" key="1">
    <source>
        <dbReference type="SAM" id="Phobius"/>
    </source>
</evidence>
<evidence type="ECO:0000313" key="3">
    <source>
        <dbReference type="Proteomes" id="UP001569511"/>
    </source>
</evidence>
<keyword evidence="1" id="KW-0472">Membrane</keyword>
<proteinExistence type="predicted"/>
<protein>
    <submittedName>
        <fullName evidence="2">Uncharacterized protein</fullName>
    </submittedName>
</protein>
<evidence type="ECO:0000313" key="2">
    <source>
        <dbReference type="EMBL" id="MFA0976930.1"/>
    </source>
</evidence>
<feature type="transmembrane region" description="Helical" evidence="1">
    <location>
        <begin position="6"/>
        <end position="26"/>
    </location>
</feature>
<dbReference type="EMBL" id="JBGMSW010000009">
    <property type="protein sequence ID" value="MFA0976930.1"/>
    <property type="molecule type" value="Genomic_DNA"/>
</dbReference>
<keyword evidence="1" id="KW-0812">Transmembrane</keyword>
<accession>A0ABV4PWV4</accession>
<gene>
    <name evidence="2" type="ORF">ACDH57_16070</name>
</gene>
<organism evidence="2 3">
    <name type="scientific">Pseudomonas ficuserectae</name>
    <dbReference type="NCBI Taxonomy" id="53410"/>
    <lineage>
        <taxon>Bacteria</taxon>
        <taxon>Pseudomonadati</taxon>
        <taxon>Pseudomonadota</taxon>
        <taxon>Gammaproteobacteria</taxon>
        <taxon>Pseudomonadales</taxon>
        <taxon>Pseudomonadaceae</taxon>
        <taxon>Pseudomonas</taxon>
    </lineage>
</organism>
<keyword evidence="1" id="KW-1133">Transmembrane helix</keyword>
<sequence>MSGGQALYVFIGALIGLLFLPLVEFVKHRLQQYLAKKKLLLKCADIQTVLVGQLDMLASTMESRRLFISRGDHSVEFYSVPSFVFPELIADYENAYPVLSQGQRRAILVLVALKKGVESLSKKWSSDQGEEVRVKGEQFGGEFDIGEAAEVIDRLRALEKTFYKKYLSTETAMFRTAVWMHYVIEEFTQDNFLEKRPAYDIALDFFIKSAAPQSNIGPHSNS</sequence>
<reference evidence="2 3" key="1">
    <citation type="submission" date="2024-06" db="EMBL/GenBank/DDBJ databases">
        <title>Genome sequences for Pseudomonas syringae strains with characterized LPS.</title>
        <authorList>
            <person name="Baltrus D.A."/>
            <person name="Krings L."/>
        </authorList>
    </citation>
    <scope>NUCLEOTIDE SEQUENCE [LARGE SCALE GENOMIC DNA]</scope>
    <source>
        <strain evidence="2 3">NCPPB79</strain>
    </source>
</reference>
<keyword evidence="3" id="KW-1185">Reference proteome</keyword>
<comment type="caution">
    <text evidence="2">The sequence shown here is derived from an EMBL/GenBank/DDBJ whole genome shotgun (WGS) entry which is preliminary data.</text>
</comment>